<dbReference type="OrthoDB" id="5375264at2759"/>
<organism evidence="2 3">
    <name type="scientific">Saccharata proteae CBS 121410</name>
    <dbReference type="NCBI Taxonomy" id="1314787"/>
    <lineage>
        <taxon>Eukaryota</taxon>
        <taxon>Fungi</taxon>
        <taxon>Dikarya</taxon>
        <taxon>Ascomycota</taxon>
        <taxon>Pezizomycotina</taxon>
        <taxon>Dothideomycetes</taxon>
        <taxon>Dothideomycetes incertae sedis</taxon>
        <taxon>Botryosphaeriales</taxon>
        <taxon>Saccharataceae</taxon>
        <taxon>Saccharata</taxon>
    </lineage>
</organism>
<evidence type="ECO:0000313" key="2">
    <source>
        <dbReference type="EMBL" id="KAF2089728.1"/>
    </source>
</evidence>
<feature type="region of interest" description="Disordered" evidence="1">
    <location>
        <begin position="1"/>
        <end position="98"/>
    </location>
</feature>
<feature type="compositionally biased region" description="Acidic residues" evidence="1">
    <location>
        <begin position="226"/>
        <end position="243"/>
    </location>
</feature>
<sequence length="249" mass="28068">MADPMNTGPESGVIEASATDLIESQPKEHEDLSSVEQPNTVRQPTFKTTPVSPSKHRPDDLSASDSEMVRTKGQGSPEPPLRIRSTPKHKVGTPSKIAQSADELLPEDRMLIRMRDAGYPWEKVREEWYRMTGQVSAKSTLPNRYARLKDNLAEIPYHDLRAIVIAKMKIEAEFERRKWDMIKQESQDRGANAYSTATMKRAVAKAEEAERQNAALAEQAEQAEQVAEDADDESPSEEEEDVKEEYISE</sequence>
<dbReference type="AlphaFoldDB" id="A0A6A5YDF7"/>
<keyword evidence="3" id="KW-1185">Reference proteome</keyword>
<feature type="compositionally biased region" description="Polar residues" evidence="1">
    <location>
        <begin position="34"/>
        <end position="52"/>
    </location>
</feature>
<dbReference type="Proteomes" id="UP000799776">
    <property type="component" value="Unassembled WGS sequence"/>
</dbReference>
<protein>
    <submittedName>
        <fullName evidence="2">Uncharacterized protein</fullName>
    </submittedName>
</protein>
<accession>A0A6A5YDF7</accession>
<feature type="compositionally biased region" description="Low complexity" evidence="1">
    <location>
        <begin position="212"/>
        <end position="225"/>
    </location>
</feature>
<evidence type="ECO:0000256" key="1">
    <source>
        <dbReference type="SAM" id="MobiDB-lite"/>
    </source>
</evidence>
<feature type="region of interest" description="Disordered" evidence="1">
    <location>
        <begin position="201"/>
        <end position="249"/>
    </location>
</feature>
<proteinExistence type="predicted"/>
<name>A0A6A5YDF7_9PEZI</name>
<dbReference type="EMBL" id="ML978714">
    <property type="protein sequence ID" value="KAF2089728.1"/>
    <property type="molecule type" value="Genomic_DNA"/>
</dbReference>
<gene>
    <name evidence="2" type="ORF">K490DRAFT_63862</name>
</gene>
<reference evidence="2" key="1">
    <citation type="journal article" date="2020" name="Stud. Mycol.">
        <title>101 Dothideomycetes genomes: a test case for predicting lifestyles and emergence of pathogens.</title>
        <authorList>
            <person name="Haridas S."/>
            <person name="Albert R."/>
            <person name="Binder M."/>
            <person name="Bloem J."/>
            <person name="Labutti K."/>
            <person name="Salamov A."/>
            <person name="Andreopoulos B."/>
            <person name="Baker S."/>
            <person name="Barry K."/>
            <person name="Bills G."/>
            <person name="Bluhm B."/>
            <person name="Cannon C."/>
            <person name="Castanera R."/>
            <person name="Culley D."/>
            <person name="Daum C."/>
            <person name="Ezra D."/>
            <person name="Gonzalez J."/>
            <person name="Henrissat B."/>
            <person name="Kuo A."/>
            <person name="Liang C."/>
            <person name="Lipzen A."/>
            <person name="Lutzoni F."/>
            <person name="Magnuson J."/>
            <person name="Mondo S."/>
            <person name="Nolan M."/>
            <person name="Ohm R."/>
            <person name="Pangilinan J."/>
            <person name="Park H.-J."/>
            <person name="Ramirez L."/>
            <person name="Alfaro M."/>
            <person name="Sun H."/>
            <person name="Tritt A."/>
            <person name="Yoshinaga Y."/>
            <person name="Zwiers L.-H."/>
            <person name="Turgeon B."/>
            <person name="Goodwin S."/>
            <person name="Spatafora J."/>
            <person name="Crous P."/>
            <person name="Grigoriev I."/>
        </authorList>
    </citation>
    <scope>NUCLEOTIDE SEQUENCE</scope>
    <source>
        <strain evidence="2">CBS 121410</strain>
    </source>
</reference>
<evidence type="ECO:0000313" key="3">
    <source>
        <dbReference type="Proteomes" id="UP000799776"/>
    </source>
</evidence>